<proteinExistence type="predicted"/>
<evidence type="ECO:0000256" key="1">
    <source>
        <dbReference type="ARBA" id="ARBA00022723"/>
    </source>
</evidence>
<feature type="zinc finger region" description="dksA C4-type" evidence="4">
    <location>
        <begin position="153"/>
        <end position="177"/>
    </location>
</feature>
<keyword evidence="3" id="KW-0862">Zinc</keyword>
<keyword evidence="2" id="KW-0863">Zinc-finger</keyword>
<accession>A0A517Y0B0</accession>
<dbReference type="Gene3D" id="1.20.120.910">
    <property type="entry name" value="DksA, coiled-coil domain"/>
    <property type="match status" value="1"/>
</dbReference>
<sequence length="184" mass="20254">MEEADRLARAARLREAAMASVREENERMAREAARNCCKQCPHPKPERDEVVDLLNGVRLSVYVAHCQRPGPDCTALVYSHLLSEPPAVANRMVEHLAAVPELAAAGVSWLACLAPDADRLILTYRVPASERVAAAVGAMRVEEFEQEPVGPSCLRCGQPIPLHRLANVPQAVRCWECQTAIERV</sequence>
<feature type="domain" description="Zinc finger DksA/TraR C4-type" evidence="5">
    <location>
        <begin position="152"/>
        <end position="183"/>
    </location>
</feature>
<organism evidence="6 7">
    <name type="scientific">Urbifossiella limnaea</name>
    <dbReference type="NCBI Taxonomy" id="2528023"/>
    <lineage>
        <taxon>Bacteria</taxon>
        <taxon>Pseudomonadati</taxon>
        <taxon>Planctomycetota</taxon>
        <taxon>Planctomycetia</taxon>
        <taxon>Gemmatales</taxon>
        <taxon>Gemmataceae</taxon>
        <taxon>Urbifossiella</taxon>
    </lineage>
</organism>
<evidence type="ECO:0000256" key="3">
    <source>
        <dbReference type="ARBA" id="ARBA00022833"/>
    </source>
</evidence>
<keyword evidence="7" id="KW-1185">Reference proteome</keyword>
<dbReference type="GO" id="GO:0008270">
    <property type="term" value="F:zinc ion binding"/>
    <property type="evidence" value="ECO:0007669"/>
    <property type="project" value="UniProtKB-KW"/>
</dbReference>
<keyword evidence="1" id="KW-0479">Metal-binding</keyword>
<evidence type="ECO:0000313" key="7">
    <source>
        <dbReference type="Proteomes" id="UP000319576"/>
    </source>
</evidence>
<gene>
    <name evidence="6" type="ORF">ETAA1_51810</name>
</gene>
<evidence type="ECO:0000256" key="4">
    <source>
        <dbReference type="PROSITE-ProRule" id="PRU00510"/>
    </source>
</evidence>
<name>A0A517Y0B0_9BACT</name>
<dbReference type="AlphaFoldDB" id="A0A517Y0B0"/>
<dbReference type="Proteomes" id="UP000319576">
    <property type="component" value="Chromosome"/>
</dbReference>
<dbReference type="PROSITE" id="PS51128">
    <property type="entry name" value="ZF_DKSA_2"/>
    <property type="match status" value="1"/>
</dbReference>
<dbReference type="InterPro" id="IPR000962">
    <property type="entry name" value="Znf_DskA_TraR"/>
</dbReference>
<evidence type="ECO:0000256" key="2">
    <source>
        <dbReference type="ARBA" id="ARBA00022771"/>
    </source>
</evidence>
<dbReference type="SUPFAM" id="SSF57716">
    <property type="entry name" value="Glucocorticoid receptor-like (DNA-binding domain)"/>
    <property type="match status" value="1"/>
</dbReference>
<dbReference type="KEGG" id="uli:ETAA1_51810"/>
<dbReference type="Pfam" id="PF01258">
    <property type="entry name" value="zf-dskA_traR"/>
    <property type="match status" value="1"/>
</dbReference>
<evidence type="ECO:0000313" key="6">
    <source>
        <dbReference type="EMBL" id="QDU23189.1"/>
    </source>
</evidence>
<evidence type="ECO:0000259" key="5">
    <source>
        <dbReference type="Pfam" id="PF01258"/>
    </source>
</evidence>
<reference evidence="6 7" key="1">
    <citation type="submission" date="2019-02" db="EMBL/GenBank/DDBJ databases">
        <title>Deep-cultivation of Planctomycetes and their phenomic and genomic characterization uncovers novel biology.</title>
        <authorList>
            <person name="Wiegand S."/>
            <person name="Jogler M."/>
            <person name="Boedeker C."/>
            <person name="Pinto D."/>
            <person name="Vollmers J."/>
            <person name="Rivas-Marin E."/>
            <person name="Kohn T."/>
            <person name="Peeters S.H."/>
            <person name="Heuer A."/>
            <person name="Rast P."/>
            <person name="Oberbeckmann S."/>
            <person name="Bunk B."/>
            <person name="Jeske O."/>
            <person name="Meyerdierks A."/>
            <person name="Storesund J.E."/>
            <person name="Kallscheuer N."/>
            <person name="Luecker S."/>
            <person name="Lage O.M."/>
            <person name="Pohl T."/>
            <person name="Merkel B.J."/>
            <person name="Hornburger P."/>
            <person name="Mueller R.-W."/>
            <person name="Bruemmer F."/>
            <person name="Labrenz M."/>
            <person name="Spormann A.M."/>
            <person name="Op den Camp H."/>
            <person name="Overmann J."/>
            <person name="Amann R."/>
            <person name="Jetten M.S.M."/>
            <person name="Mascher T."/>
            <person name="Medema M.H."/>
            <person name="Devos D.P."/>
            <person name="Kaster A.-K."/>
            <person name="Ovreas L."/>
            <person name="Rohde M."/>
            <person name="Galperin M.Y."/>
            <person name="Jogler C."/>
        </authorList>
    </citation>
    <scope>NUCLEOTIDE SEQUENCE [LARGE SCALE GENOMIC DNA]</scope>
    <source>
        <strain evidence="6 7">ETA_A1</strain>
    </source>
</reference>
<protein>
    <submittedName>
        <fullName evidence="6">Prokaryotic dksA/traR C4-type zinc finger</fullName>
    </submittedName>
</protein>
<dbReference type="EMBL" id="CP036273">
    <property type="protein sequence ID" value="QDU23189.1"/>
    <property type="molecule type" value="Genomic_DNA"/>
</dbReference>